<comment type="caution">
    <text evidence="1">The sequence shown here is derived from an EMBL/GenBank/DDBJ whole genome shotgun (WGS) entry which is preliminary data.</text>
</comment>
<dbReference type="InterPro" id="IPR036587">
    <property type="entry name" value="NucleaseA_inhib-like_sf"/>
</dbReference>
<sequence>MKETPPLAAVPLSEKIAPLLEDLLYPSESDEPLQFLSAPWDGSKDITPQEFVDLFDLEAADAVKEKEPERFWSPVTEDQEWYEAEEKERTARFVALRKILEENLEHIQYFEVGEIEVGLYLIGQSAQNIMGIQTMAVRT</sequence>
<dbReference type="Pfam" id="PF07924">
    <property type="entry name" value="NuiA"/>
    <property type="match status" value="1"/>
</dbReference>
<evidence type="ECO:0000313" key="1">
    <source>
        <dbReference type="EMBL" id="MPR36201.1"/>
    </source>
</evidence>
<organism evidence="1 2">
    <name type="scientific">Salmonirosea aquatica</name>
    <dbReference type="NCBI Taxonomy" id="2654236"/>
    <lineage>
        <taxon>Bacteria</taxon>
        <taxon>Pseudomonadati</taxon>
        <taxon>Bacteroidota</taxon>
        <taxon>Cytophagia</taxon>
        <taxon>Cytophagales</taxon>
        <taxon>Spirosomataceae</taxon>
        <taxon>Salmonirosea</taxon>
    </lineage>
</organism>
<dbReference type="SUPFAM" id="SSF82602">
    <property type="entry name" value="Nuclease A inhibitor (NuiA)"/>
    <property type="match status" value="1"/>
</dbReference>
<evidence type="ECO:0000313" key="2">
    <source>
        <dbReference type="Proteomes" id="UP000479293"/>
    </source>
</evidence>
<accession>A0A7C9BIW4</accession>
<dbReference type="InterPro" id="IPR012489">
    <property type="entry name" value="NucleaseA_inhib-like"/>
</dbReference>
<dbReference type="AlphaFoldDB" id="A0A7C9BIW4"/>
<dbReference type="RefSeq" id="WP_152763900.1">
    <property type="nucleotide sequence ID" value="NZ_WHLY01000002.1"/>
</dbReference>
<keyword evidence="2" id="KW-1185">Reference proteome</keyword>
<gene>
    <name evidence="1" type="ORF">GBK04_23350</name>
</gene>
<dbReference type="Proteomes" id="UP000479293">
    <property type="component" value="Unassembled WGS sequence"/>
</dbReference>
<reference evidence="1 2" key="1">
    <citation type="submission" date="2019-10" db="EMBL/GenBank/DDBJ databases">
        <title>Draft Genome Sequence of Cytophagaceae sp. SJW1-29.</title>
        <authorList>
            <person name="Choi A."/>
        </authorList>
    </citation>
    <scope>NUCLEOTIDE SEQUENCE [LARGE SCALE GENOMIC DNA]</scope>
    <source>
        <strain evidence="1 2">SJW1-29</strain>
    </source>
</reference>
<protein>
    <submittedName>
        <fullName evidence="1">Nuclease</fullName>
    </submittedName>
</protein>
<dbReference type="EMBL" id="WHLY01000002">
    <property type="protein sequence ID" value="MPR36201.1"/>
    <property type="molecule type" value="Genomic_DNA"/>
</dbReference>
<dbReference type="Gene3D" id="3.40.1460.10">
    <property type="entry name" value="Nuclease A inhibitor-like"/>
    <property type="match status" value="1"/>
</dbReference>
<name>A0A7C9BIW4_9BACT</name>
<proteinExistence type="predicted"/>